<dbReference type="InterPro" id="IPR052338">
    <property type="entry name" value="Transposase_5"/>
</dbReference>
<dbReference type="VEuPathDB" id="MicrosporidiaDB:EHP00_1505"/>
<dbReference type="PANTHER" id="PTHR23022">
    <property type="entry name" value="TRANSPOSABLE ELEMENT-RELATED"/>
    <property type="match status" value="1"/>
</dbReference>
<dbReference type="GO" id="GO:0015074">
    <property type="term" value="P:DNA integration"/>
    <property type="evidence" value="ECO:0007669"/>
    <property type="project" value="InterPro"/>
</dbReference>
<dbReference type="Pfam" id="PF01498">
    <property type="entry name" value="HTH_Tnp_Tc3_2"/>
    <property type="match status" value="1"/>
</dbReference>
<accession>A0A1W0E3P4</accession>
<dbReference type="GO" id="GO:0006313">
    <property type="term" value="P:DNA transposition"/>
    <property type="evidence" value="ECO:0007669"/>
    <property type="project" value="InterPro"/>
</dbReference>
<gene>
    <name evidence="3" type="primary">tc3a</name>
    <name evidence="3" type="ORF">EHP00_1505</name>
</gene>
<evidence type="ECO:0000313" key="3">
    <source>
        <dbReference type="EMBL" id="OQS53850.1"/>
    </source>
</evidence>
<organism evidence="3 4">
    <name type="scientific">Ecytonucleospora hepatopenaei</name>
    <dbReference type="NCBI Taxonomy" id="646526"/>
    <lineage>
        <taxon>Eukaryota</taxon>
        <taxon>Fungi</taxon>
        <taxon>Fungi incertae sedis</taxon>
        <taxon>Microsporidia</taxon>
        <taxon>Enterocytozoonidae</taxon>
        <taxon>Ecytonucleospora</taxon>
    </lineage>
</organism>
<proteinExistence type="predicted"/>
<protein>
    <submittedName>
        <fullName evidence="3">Tc3a</fullName>
    </submittedName>
</protein>
<name>A0A1W0E3P4_9MICR</name>
<evidence type="ECO:0000259" key="2">
    <source>
        <dbReference type="Pfam" id="PF13358"/>
    </source>
</evidence>
<dbReference type="EMBL" id="MNPJ01000025">
    <property type="protein sequence ID" value="OQS53850.1"/>
    <property type="molecule type" value="Genomic_DNA"/>
</dbReference>
<dbReference type="STRING" id="646526.A0A1W0E3P4"/>
<dbReference type="Proteomes" id="UP000192758">
    <property type="component" value="Unassembled WGS sequence"/>
</dbReference>
<dbReference type="InterPro" id="IPR002492">
    <property type="entry name" value="Transposase_Tc1-like"/>
</dbReference>
<dbReference type="PANTHER" id="PTHR23022:SF129">
    <property type="entry name" value="TRANSPOSABLE ELEMENT TC3 TRANSPOSASE"/>
    <property type="match status" value="1"/>
</dbReference>
<dbReference type="Pfam" id="PF13358">
    <property type="entry name" value="DDE_3"/>
    <property type="match status" value="1"/>
</dbReference>
<feature type="domain" description="Tc1-like transposase DDE" evidence="2">
    <location>
        <begin position="141"/>
        <end position="276"/>
    </location>
</feature>
<keyword evidence="4" id="KW-1185">Reference proteome</keyword>
<dbReference type="AlphaFoldDB" id="A0A1W0E3P4"/>
<dbReference type="InterPro" id="IPR038717">
    <property type="entry name" value="Tc1-like_DDE_dom"/>
</dbReference>
<reference evidence="3 4" key="1">
    <citation type="journal article" date="2017" name="Environ. Microbiol.">
        <title>Decay of the glycolytic pathway and adaptation to intranuclear parasitism within Enterocytozoonidae microsporidia.</title>
        <authorList>
            <person name="Wiredu Boakye D."/>
            <person name="Jaroenlak P."/>
            <person name="Prachumwat A."/>
            <person name="Williams T.A."/>
            <person name="Bateman K.S."/>
            <person name="Itsathitphaisarn O."/>
            <person name="Sritunyalucksana K."/>
            <person name="Paszkiewicz K.H."/>
            <person name="Moore K.A."/>
            <person name="Stentiford G.D."/>
            <person name="Williams B.A."/>
        </authorList>
    </citation>
    <scope>NUCLEOTIDE SEQUENCE [LARGE SCALE GENOMIC DNA]</scope>
    <source>
        <strain evidence="3 4">TH1</strain>
    </source>
</reference>
<comment type="caution">
    <text evidence="3">The sequence shown here is derived from an EMBL/GenBank/DDBJ whole genome shotgun (WGS) entry which is preliminary data.</text>
</comment>
<evidence type="ECO:0000259" key="1">
    <source>
        <dbReference type="Pfam" id="PF01498"/>
    </source>
</evidence>
<feature type="domain" description="Transposase Tc1-like" evidence="1">
    <location>
        <begin position="62"/>
        <end position="131"/>
    </location>
</feature>
<sequence>MGSKKQLTLEEKRIIFNSKNKLKIKDVMDITGRSKSTIYKIWALDEINDTKTRPGRPRIIKKRTIKKVIKKSYEKGATARTIIGDLGLSVSKDTIRRILKRDGRKGWGKRKRSPALTPEKCAKRKTWAKDHIFFHEKWNNVIFSDEKKFNLDGPDGMQYYWHDLDSEKEWYNSRQCRGGGVMVWGAFCADGTVHLEFIQGNLTSGKYKKLMKKVILPIIKKSDKNLIYQQDNASVHVGGEMSGFFEEKGISLLDWPACSPDLNPIENLWGWMVRRIYLGGAKL</sequence>
<dbReference type="InterPro" id="IPR036397">
    <property type="entry name" value="RNaseH_sf"/>
</dbReference>
<evidence type="ECO:0000313" key="4">
    <source>
        <dbReference type="Proteomes" id="UP000192758"/>
    </source>
</evidence>
<dbReference type="OrthoDB" id="2195231at2759"/>
<dbReference type="Gene3D" id="3.30.420.10">
    <property type="entry name" value="Ribonuclease H-like superfamily/Ribonuclease H"/>
    <property type="match status" value="1"/>
</dbReference>
<dbReference type="GO" id="GO:0003677">
    <property type="term" value="F:DNA binding"/>
    <property type="evidence" value="ECO:0007669"/>
    <property type="project" value="InterPro"/>
</dbReference>